<dbReference type="NCBIfam" id="TIGR00254">
    <property type="entry name" value="GGDEF"/>
    <property type="match status" value="1"/>
</dbReference>
<dbReference type="PROSITE" id="PS50885">
    <property type="entry name" value="HAMP"/>
    <property type="match status" value="1"/>
</dbReference>
<dbReference type="PANTHER" id="PTHR46663">
    <property type="entry name" value="DIGUANYLATE CYCLASE DGCT-RELATED"/>
    <property type="match status" value="1"/>
</dbReference>
<dbReference type="SUPFAM" id="SSF55073">
    <property type="entry name" value="Nucleotide cyclase"/>
    <property type="match status" value="1"/>
</dbReference>
<dbReference type="CDD" id="cd06225">
    <property type="entry name" value="HAMP"/>
    <property type="match status" value="1"/>
</dbReference>
<proteinExistence type="predicted"/>
<evidence type="ECO:0000313" key="5">
    <source>
        <dbReference type="Proteomes" id="UP000562027"/>
    </source>
</evidence>
<dbReference type="GO" id="GO:0003824">
    <property type="term" value="F:catalytic activity"/>
    <property type="evidence" value="ECO:0007669"/>
    <property type="project" value="UniProtKB-ARBA"/>
</dbReference>
<evidence type="ECO:0000256" key="1">
    <source>
        <dbReference type="SAM" id="Phobius"/>
    </source>
</evidence>
<dbReference type="Pfam" id="PF00990">
    <property type="entry name" value="GGDEF"/>
    <property type="match status" value="1"/>
</dbReference>
<feature type="domain" description="HAMP" evidence="2">
    <location>
        <begin position="176"/>
        <end position="229"/>
    </location>
</feature>
<dbReference type="GO" id="GO:0016020">
    <property type="term" value="C:membrane"/>
    <property type="evidence" value="ECO:0007669"/>
    <property type="project" value="InterPro"/>
</dbReference>
<dbReference type="InterPro" id="IPR033417">
    <property type="entry name" value="CHASE8"/>
</dbReference>
<organism evidence="4 5">
    <name type="scientific">Roseateles oligotrophus</name>
    <dbReference type="NCBI Taxonomy" id="1769250"/>
    <lineage>
        <taxon>Bacteria</taxon>
        <taxon>Pseudomonadati</taxon>
        <taxon>Pseudomonadota</taxon>
        <taxon>Betaproteobacteria</taxon>
        <taxon>Burkholderiales</taxon>
        <taxon>Sphaerotilaceae</taxon>
        <taxon>Roseateles</taxon>
    </lineage>
</organism>
<evidence type="ECO:0000313" key="4">
    <source>
        <dbReference type="EMBL" id="MBB4842144.1"/>
    </source>
</evidence>
<protein>
    <submittedName>
        <fullName evidence="4">Diguanylate cyclase (GGDEF)-like protein</fullName>
    </submittedName>
</protein>
<keyword evidence="1" id="KW-0472">Membrane</keyword>
<dbReference type="Pfam" id="PF00672">
    <property type="entry name" value="HAMP"/>
    <property type="match status" value="1"/>
</dbReference>
<dbReference type="Gene3D" id="3.30.70.270">
    <property type="match status" value="1"/>
</dbReference>
<dbReference type="FunFam" id="3.30.70.270:FF:000001">
    <property type="entry name" value="Diguanylate cyclase domain protein"/>
    <property type="match status" value="1"/>
</dbReference>
<dbReference type="EMBL" id="JACHLP010000001">
    <property type="protein sequence ID" value="MBB4842144.1"/>
    <property type="molecule type" value="Genomic_DNA"/>
</dbReference>
<dbReference type="InterPro" id="IPR052163">
    <property type="entry name" value="DGC-Regulatory_Protein"/>
</dbReference>
<keyword evidence="1" id="KW-0812">Transmembrane</keyword>
<dbReference type="AlphaFoldDB" id="A0A840L129"/>
<dbReference type="Proteomes" id="UP000562027">
    <property type="component" value="Unassembled WGS sequence"/>
</dbReference>
<name>A0A840L129_9BURK</name>
<dbReference type="InterPro" id="IPR000160">
    <property type="entry name" value="GGDEF_dom"/>
</dbReference>
<gene>
    <name evidence="4" type="ORF">HNP55_000639</name>
</gene>
<evidence type="ECO:0000259" key="3">
    <source>
        <dbReference type="PROSITE" id="PS50887"/>
    </source>
</evidence>
<dbReference type="GO" id="GO:0007165">
    <property type="term" value="P:signal transduction"/>
    <property type="evidence" value="ECO:0007669"/>
    <property type="project" value="InterPro"/>
</dbReference>
<dbReference type="Gene3D" id="6.10.340.10">
    <property type="match status" value="1"/>
</dbReference>
<dbReference type="InterPro" id="IPR043128">
    <property type="entry name" value="Rev_trsase/Diguanyl_cyclase"/>
</dbReference>
<accession>A0A840L129</accession>
<comment type="caution">
    <text evidence="4">The sequence shown here is derived from an EMBL/GenBank/DDBJ whole genome shotgun (WGS) entry which is preliminary data.</text>
</comment>
<dbReference type="InterPro" id="IPR029787">
    <property type="entry name" value="Nucleotide_cyclase"/>
</dbReference>
<dbReference type="Pfam" id="PF17152">
    <property type="entry name" value="CHASE8"/>
    <property type="match status" value="1"/>
</dbReference>
<dbReference type="CDD" id="cd01949">
    <property type="entry name" value="GGDEF"/>
    <property type="match status" value="1"/>
</dbReference>
<feature type="domain" description="GGDEF" evidence="3">
    <location>
        <begin position="279"/>
        <end position="412"/>
    </location>
</feature>
<dbReference type="PROSITE" id="PS50887">
    <property type="entry name" value="GGDEF"/>
    <property type="match status" value="1"/>
</dbReference>
<dbReference type="PANTHER" id="PTHR46663:SF4">
    <property type="entry name" value="DIGUANYLATE CYCLASE DGCT-RELATED"/>
    <property type="match status" value="1"/>
</dbReference>
<dbReference type="RefSeq" id="WP_348648648.1">
    <property type="nucleotide sequence ID" value="NZ_JACHLP010000001.1"/>
</dbReference>
<sequence>MLRLTRLNLQVLSVTMLLTFALIAGASLFAARTLQAQAAVRSAQLLANSLAPTLVFEDKAAAITEVSILSKTSEVRAIRVLNASAMPFVQWPLEEVGAWPAVPAELAGADVFKRRHLKDVEVWVAIKLKGERVGSLYMKESLQAVQLAVLRMVALSALLVALAIWQAGRLLRWVQRRALAPIVELSVLAEQVALSQDYSRRAQVHGPDEVGRLSERFNQMLERVEIGQAELNQRVRLEQQAGQQFEQLAHRDSLTQLPNRLFFQSTLQRHVLQSCQQADLMALMFIDLDNFKAVNDQHGHEVGDAVLREVASRMSKVLRNADVLCRLGGDEFALILPALPNEAVAEQLAQRLIAAVQEPMMMGGHLMPVGATIGLAFCPTEEMDAPHLLRAADAAMYAAKRAGKNTFRRAAHAAQ</sequence>
<dbReference type="SMART" id="SM00304">
    <property type="entry name" value="HAMP"/>
    <property type="match status" value="1"/>
</dbReference>
<dbReference type="InterPro" id="IPR003660">
    <property type="entry name" value="HAMP_dom"/>
</dbReference>
<keyword evidence="1" id="KW-1133">Transmembrane helix</keyword>
<dbReference type="SMART" id="SM00267">
    <property type="entry name" value="GGDEF"/>
    <property type="match status" value="1"/>
</dbReference>
<reference evidence="4 5" key="1">
    <citation type="submission" date="2020-08" db="EMBL/GenBank/DDBJ databases">
        <title>Functional genomics of gut bacteria from endangered species of beetles.</title>
        <authorList>
            <person name="Carlos-Shanley C."/>
        </authorList>
    </citation>
    <scope>NUCLEOTIDE SEQUENCE [LARGE SCALE GENOMIC DNA]</scope>
    <source>
        <strain evidence="4 5">S00239</strain>
    </source>
</reference>
<evidence type="ECO:0000259" key="2">
    <source>
        <dbReference type="PROSITE" id="PS50885"/>
    </source>
</evidence>
<keyword evidence="5" id="KW-1185">Reference proteome</keyword>
<dbReference type="SUPFAM" id="SSF158472">
    <property type="entry name" value="HAMP domain-like"/>
    <property type="match status" value="1"/>
</dbReference>
<feature type="transmembrane region" description="Helical" evidence="1">
    <location>
        <begin position="148"/>
        <end position="167"/>
    </location>
</feature>